<dbReference type="AlphaFoldDB" id="A0A550C9K6"/>
<accession>A0A550C9K6</accession>
<proteinExistence type="predicted"/>
<dbReference type="OrthoDB" id="2322499at2759"/>
<dbReference type="GO" id="GO:0008270">
    <property type="term" value="F:zinc ion binding"/>
    <property type="evidence" value="ECO:0007669"/>
    <property type="project" value="UniProtKB-KW"/>
</dbReference>
<dbReference type="InterPro" id="IPR013087">
    <property type="entry name" value="Znf_C2H2_type"/>
</dbReference>
<dbReference type="STRING" id="97359.A0A550C9K6"/>
<keyword evidence="1" id="KW-0479">Metal-binding</keyword>
<dbReference type="Proteomes" id="UP000320762">
    <property type="component" value="Unassembled WGS sequence"/>
</dbReference>
<evidence type="ECO:0000259" key="2">
    <source>
        <dbReference type="PROSITE" id="PS50157"/>
    </source>
</evidence>
<dbReference type="PROSITE" id="PS00028">
    <property type="entry name" value="ZINC_FINGER_C2H2_1"/>
    <property type="match status" value="1"/>
</dbReference>
<gene>
    <name evidence="3" type="ORF">BD626DRAFT_85728</name>
</gene>
<name>A0A550C9K6_9AGAR</name>
<evidence type="ECO:0000313" key="4">
    <source>
        <dbReference type="Proteomes" id="UP000320762"/>
    </source>
</evidence>
<comment type="caution">
    <text evidence="3">The sequence shown here is derived from an EMBL/GenBank/DDBJ whole genome shotgun (WGS) entry which is preliminary data.</text>
</comment>
<organism evidence="3 4">
    <name type="scientific">Schizophyllum amplum</name>
    <dbReference type="NCBI Taxonomy" id="97359"/>
    <lineage>
        <taxon>Eukaryota</taxon>
        <taxon>Fungi</taxon>
        <taxon>Dikarya</taxon>
        <taxon>Basidiomycota</taxon>
        <taxon>Agaricomycotina</taxon>
        <taxon>Agaricomycetes</taxon>
        <taxon>Agaricomycetidae</taxon>
        <taxon>Agaricales</taxon>
        <taxon>Schizophyllaceae</taxon>
        <taxon>Schizophyllum</taxon>
    </lineage>
</organism>
<protein>
    <recommendedName>
        <fullName evidence="2">C2H2-type domain-containing protein</fullName>
    </recommendedName>
</protein>
<sequence length="541" mass="62003">MSRSARPIWISSLASVEGFPPTPDSMNEPQYVDLVWGSGCPFCGTTVGGTFSWLARVRYCTKCVRKRFSTCHGDLRRKALFLLNVFCEADLAQIMPYIDLVGKDGTTERLFSLDVAVTYNKEVYSDMSSDRIKRWKQDKEKAFAAVKQHAQLGEEWVARREADKREELNRRRDLRQQAIEKRLSDLGWAEEIAKLPAGALAKQKSVRTVAPLSDKGWLSIRDALVTFMQQQRDKRLADEKESALKARRNTLISVYPDFLCSKPFRAILPGVPDLETAPTVARLFRETPFDVEISASTFLSALAAIPPSFFTNWRARCEQELVARMQERMVENPVLRVALDIDTFTPDSLRLAILVLRGAGLKDLHYPRMFLSPYAQDHNYKAWDANDLYPDVEMILLARRAVELVGRDPRTTTVEDMEQLDPWYYYSDSAKDGRRTVFSWRYLLRQWILARGAQLELLGPEDTNIARHRLRTGSYYMSFFNDDAQCVHCAERFAASSVMKDHMREAHGIERTTRQDFHAGIYDYMDITLILSVKDCVPSAS</sequence>
<feature type="domain" description="C2H2-type" evidence="2">
    <location>
        <begin position="484"/>
        <end position="512"/>
    </location>
</feature>
<keyword evidence="1" id="KW-0863">Zinc-finger</keyword>
<dbReference type="EMBL" id="VDMD01000017">
    <property type="protein sequence ID" value="TRM61376.1"/>
    <property type="molecule type" value="Genomic_DNA"/>
</dbReference>
<evidence type="ECO:0000256" key="1">
    <source>
        <dbReference type="PROSITE-ProRule" id="PRU00042"/>
    </source>
</evidence>
<keyword evidence="4" id="KW-1185">Reference proteome</keyword>
<reference evidence="3 4" key="1">
    <citation type="journal article" date="2019" name="New Phytol.">
        <title>Comparative genomics reveals unique wood-decay strategies and fruiting body development in the Schizophyllaceae.</title>
        <authorList>
            <person name="Almasi E."/>
            <person name="Sahu N."/>
            <person name="Krizsan K."/>
            <person name="Balint B."/>
            <person name="Kovacs G.M."/>
            <person name="Kiss B."/>
            <person name="Cseklye J."/>
            <person name="Drula E."/>
            <person name="Henrissat B."/>
            <person name="Nagy I."/>
            <person name="Chovatia M."/>
            <person name="Adam C."/>
            <person name="LaButti K."/>
            <person name="Lipzen A."/>
            <person name="Riley R."/>
            <person name="Grigoriev I.V."/>
            <person name="Nagy L.G."/>
        </authorList>
    </citation>
    <scope>NUCLEOTIDE SEQUENCE [LARGE SCALE GENOMIC DNA]</scope>
    <source>
        <strain evidence="3 4">NL-1724</strain>
    </source>
</reference>
<evidence type="ECO:0000313" key="3">
    <source>
        <dbReference type="EMBL" id="TRM61376.1"/>
    </source>
</evidence>
<keyword evidence="1" id="KW-0862">Zinc</keyword>
<dbReference type="PROSITE" id="PS50157">
    <property type="entry name" value="ZINC_FINGER_C2H2_2"/>
    <property type="match status" value="1"/>
</dbReference>